<sequence>MTFDTHEIDSMLIRQLADGQFHSGQQLGEKFGLSRAAINNHIEKLAQLGLDIYRVTGRGYKLAAPIQLLDLDYFQSLLPAHFRDHQVILKHVTESTNDDVKQCLASARSLSAGTAVLAEMQTKGRGRRGKQWFSPFASNLYLSLYWPLPQGLNSAIGLSIVLGLAIAETLIGAGIQDVSLKWPNDVYIQRKKVSGILVELEGQAQGEGHAIIGIGLNLALPPESPIDQPFTAISEHLDSILAGKMLDGKTLDRNAWAAELYSRCLTFLAEHDAHGLKPFIERWRELDHFYQQPVKLILGQHEQTGIALGIDELGAFLLQQGDEVKRYFGGEISVRDITT</sequence>
<keyword evidence="2 6" id="KW-0547">Nucleotide-binding</keyword>
<feature type="DNA-binding region" description="H-T-H motif" evidence="6">
    <location>
        <begin position="24"/>
        <end position="43"/>
    </location>
</feature>
<dbReference type="InterPro" id="IPR045864">
    <property type="entry name" value="aa-tRNA-synth_II/BPL/LPL"/>
</dbReference>
<gene>
    <name evidence="6" type="primary">birA</name>
    <name evidence="8" type="ORF">CWE06_10815</name>
</gene>
<dbReference type="InterPro" id="IPR004408">
    <property type="entry name" value="Biotin_CoA_COase_ligase"/>
</dbReference>
<dbReference type="CDD" id="cd16442">
    <property type="entry name" value="BPL"/>
    <property type="match status" value="1"/>
</dbReference>
<comment type="catalytic activity">
    <reaction evidence="5 6">
        <text>biotin + L-lysyl-[protein] + ATP = N(6)-biotinyl-L-lysyl-[protein] + AMP + diphosphate + H(+)</text>
        <dbReference type="Rhea" id="RHEA:11756"/>
        <dbReference type="Rhea" id="RHEA-COMP:9752"/>
        <dbReference type="Rhea" id="RHEA-COMP:10505"/>
        <dbReference type="ChEBI" id="CHEBI:15378"/>
        <dbReference type="ChEBI" id="CHEBI:29969"/>
        <dbReference type="ChEBI" id="CHEBI:30616"/>
        <dbReference type="ChEBI" id="CHEBI:33019"/>
        <dbReference type="ChEBI" id="CHEBI:57586"/>
        <dbReference type="ChEBI" id="CHEBI:83144"/>
        <dbReference type="ChEBI" id="CHEBI:456215"/>
        <dbReference type="EC" id="6.3.4.15"/>
    </reaction>
</comment>
<evidence type="ECO:0000313" key="9">
    <source>
        <dbReference type="Proteomes" id="UP000288212"/>
    </source>
</evidence>
<accession>A0A432VQ74</accession>
<dbReference type="SUPFAM" id="SSF55681">
    <property type="entry name" value="Class II aaRS and biotin synthetases"/>
    <property type="match status" value="1"/>
</dbReference>
<evidence type="ECO:0000256" key="6">
    <source>
        <dbReference type="HAMAP-Rule" id="MF_00978"/>
    </source>
</evidence>
<keyword evidence="6" id="KW-0238">DNA-binding</keyword>
<evidence type="ECO:0000256" key="2">
    <source>
        <dbReference type="ARBA" id="ARBA00022741"/>
    </source>
</evidence>
<dbReference type="GO" id="GO:0004077">
    <property type="term" value="F:biotin--[biotin carboxyl-carrier protein] ligase activity"/>
    <property type="evidence" value="ECO:0007669"/>
    <property type="project" value="UniProtKB-UniRule"/>
</dbReference>
<dbReference type="SUPFAM" id="SSF50037">
    <property type="entry name" value="C-terminal domain of transcriptional repressors"/>
    <property type="match status" value="1"/>
</dbReference>
<dbReference type="GO" id="GO:0003677">
    <property type="term" value="F:DNA binding"/>
    <property type="evidence" value="ECO:0007669"/>
    <property type="project" value="UniProtKB-UniRule"/>
</dbReference>
<dbReference type="NCBIfam" id="TIGR00121">
    <property type="entry name" value="birA_ligase"/>
    <property type="match status" value="1"/>
</dbReference>
<dbReference type="PANTHER" id="PTHR12835:SF5">
    <property type="entry name" value="BIOTIN--PROTEIN LIGASE"/>
    <property type="match status" value="1"/>
</dbReference>
<keyword evidence="4 6" id="KW-0092">Biotin</keyword>
<evidence type="ECO:0000259" key="7">
    <source>
        <dbReference type="PROSITE" id="PS51733"/>
    </source>
</evidence>
<keyword evidence="9" id="KW-1185">Reference proteome</keyword>
<dbReference type="Pfam" id="PF03099">
    <property type="entry name" value="BPL_LplA_LipB"/>
    <property type="match status" value="1"/>
</dbReference>
<dbReference type="InterPro" id="IPR008988">
    <property type="entry name" value="Transcriptional_repressor_C"/>
</dbReference>
<dbReference type="Pfam" id="PF08279">
    <property type="entry name" value="HTH_11"/>
    <property type="match status" value="1"/>
</dbReference>
<keyword evidence="1 6" id="KW-0436">Ligase</keyword>
<evidence type="ECO:0000256" key="1">
    <source>
        <dbReference type="ARBA" id="ARBA00022598"/>
    </source>
</evidence>
<dbReference type="Proteomes" id="UP000288212">
    <property type="component" value="Unassembled WGS sequence"/>
</dbReference>
<dbReference type="Gene3D" id="3.30.930.10">
    <property type="entry name" value="Bira Bifunctional Protein, Domain 2"/>
    <property type="match status" value="1"/>
</dbReference>
<keyword evidence="6" id="KW-0805">Transcription regulation</keyword>
<dbReference type="GO" id="GO:0005524">
    <property type="term" value="F:ATP binding"/>
    <property type="evidence" value="ECO:0007669"/>
    <property type="project" value="UniProtKB-UniRule"/>
</dbReference>
<dbReference type="SUPFAM" id="SSF46785">
    <property type="entry name" value="Winged helix' DNA-binding domain"/>
    <property type="match status" value="1"/>
</dbReference>
<dbReference type="Pfam" id="PF02237">
    <property type="entry name" value="BPL_C"/>
    <property type="match status" value="1"/>
</dbReference>
<dbReference type="Gene3D" id="1.10.10.10">
    <property type="entry name" value="Winged helix-like DNA-binding domain superfamily/Winged helix DNA-binding domain"/>
    <property type="match status" value="1"/>
</dbReference>
<dbReference type="InterPro" id="IPR036390">
    <property type="entry name" value="WH_DNA-bd_sf"/>
</dbReference>
<dbReference type="AlphaFoldDB" id="A0A432VQ74"/>
<evidence type="ECO:0000256" key="4">
    <source>
        <dbReference type="ARBA" id="ARBA00023267"/>
    </source>
</evidence>
<dbReference type="GO" id="GO:0006355">
    <property type="term" value="P:regulation of DNA-templated transcription"/>
    <property type="evidence" value="ECO:0007669"/>
    <property type="project" value="UniProtKB-UniRule"/>
</dbReference>
<reference evidence="8 9" key="1">
    <citation type="journal article" date="2011" name="Front. Microbiol.">
        <title>Genomic signatures of strain selection and enhancement in Bacillus atrophaeus var. globigii, a historical biowarfare simulant.</title>
        <authorList>
            <person name="Gibbons H.S."/>
            <person name="Broomall S.M."/>
            <person name="McNew L.A."/>
            <person name="Daligault H."/>
            <person name="Chapman C."/>
            <person name="Bruce D."/>
            <person name="Karavis M."/>
            <person name="Krepps M."/>
            <person name="McGregor P.A."/>
            <person name="Hong C."/>
            <person name="Park K.H."/>
            <person name="Akmal A."/>
            <person name="Feldman A."/>
            <person name="Lin J.S."/>
            <person name="Chang W.E."/>
            <person name="Higgs B.W."/>
            <person name="Demirev P."/>
            <person name="Lindquist J."/>
            <person name="Liem A."/>
            <person name="Fochler E."/>
            <person name="Read T.D."/>
            <person name="Tapia R."/>
            <person name="Johnson S."/>
            <person name="Bishop-Lilly K.A."/>
            <person name="Detter C."/>
            <person name="Han C."/>
            <person name="Sozhamannan S."/>
            <person name="Rosenzweig C.N."/>
            <person name="Skowronski E.W."/>
        </authorList>
    </citation>
    <scope>NUCLEOTIDE SEQUENCE [LARGE SCALE GENOMIC DNA]</scope>
    <source>
        <strain evidence="8 9">AK5</strain>
    </source>
</reference>
<dbReference type="OrthoDB" id="9807064at2"/>
<dbReference type="EMBL" id="PIPI01000009">
    <property type="protein sequence ID" value="RUO18342.1"/>
    <property type="molecule type" value="Genomic_DNA"/>
</dbReference>
<dbReference type="HAMAP" id="MF_00978">
    <property type="entry name" value="Bifunct_BirA"/>
    <property type="match status" value="1"/>
</dbReference>
<keyword evidence="6" id="KW-0804">Transcription</keyword>
<comment type="function">
    <text evidence="6">Acts both as a biotin--[acetyl-CoA-carboxylase] ligase and a biotin-operon repressor. In the presence of ATP, BirA activates biotin to form the BirA-biotinyl-5'-adenylate (BirA-bio-5'-AMP or holoBirA) complex. HoloBirA can either transfer the biotinyl moiety to the biotin carboxyl carrier protein (BCCP) subunit of acetyl-CoA carboxylase, or bind to the biotin operator site and inhibit transcription of the operon.</text>
</comment>
<feature type="domain" description="BPL/LPL catalytic" evidence="7">
    <location>
        <begin position="76"/>
        <end position="272"/>
    </location>
</feature>
<proteinExistence type="inferred from homology"/>
<dbReference type="InterPro" id="IPR003142">
    <property type="entry name" value="BPL_C"/>
</dbReference>
<protein>
    <recommendedName>
        <fullName evidence="6">Bifunctional ligase/repressor BirA</fullName>
    </recommendedName>
    <alternativeName>
        <fullName evidence="6">Biotin operon repressor</fullName>
    </alternativeName>
    <alternativeName>
        <fullName evidence="6">Biotin--[acetyl-CoA-carboxylase] ligase</fullName>
        <ecNumber evidence="6">6.3.4.15</ecNumber>
    </alternativeName>
    <alternativeName>
        <fullName evidence="6">Biotin--protein ligase</fullName>
    </alternativeName>
    <alternativeName>
        <fullName evidence="6">Biotin-[acetyl-CoA carboxylase] synthetase</fullName>
    </alternativeName>
</protein>
<evidence type="ECO:0000256" key="3">
    <source>
        <dbReference type="ARBA" id="ARBA00022840"/>
    </source>
</evidence>
<dbReference type="PROSITE" id="PS51733">
    <property type="entry name" value="BPL_LPL_CATALYTIC"/>
    <property type="match status" value="1"/>
</dbReference>
<comment type="similarity">
    <text evidence="6">Belongs to the biotin--protein ligase family.</text>
</comment>
<keyword evidence="3 6" id="KW-0067">ATP-binding</keyword>
<organism evidence="8 9">
    <name type="scientific">Aliidiomarina haloalkalitolerans</name>
    <dbReference type="NCBI Taxonomy" id="859059"/>
    <lineage>
        <taxon>Bacteria</taxon>
        <taxon>Pseudomonadati</taxon>
        <taxon>Pseudomonadota</taxon>
        <taxon>Gammaproteobacteria</taxon>
        <taxon>Alteromonadales</taxon>
        <taxon>Idiomarinaceae</taxon>
        <taxon>Aliidiomarina</taxon>
    </lineage>
</organism>
<dbReference type="GO" id="GO:0005737">
    <property type="term" value="C:cytoplasm"/>
    <property type="evidence" value="ECO:0007669"/>
    <property type="project" value="TreeGrafter"/>
</dbReference>
<dbReference type="InterPro" id="IPR004143">
    <property type="entry name" value="BPL_LPL_catalytic"/>
</dbReference>
<dbReference type="RefSeq" id="WP_126794019.1">
    <property type="nucleotide sequence ID" value="NZ_PIPI01000009.1"/>
</dbReference>
<name>A0A432VQ74_9GAMM</name>
<dbReference type="InterPro" id="IPR036388">
    <property type="entry name" value="WH-like_DNA-bd_sf"/>
</dbReference>
<feature type="binding site" evidence="6">
    <location>
        <position position="121"/>
    </location>
    <ligand>
        <name>biotin</name>
        <dbReference type="ChEBI" id="CHEBI:57586"/>
    </ligand>
</feature>
<comment type="caution">
    <text evidence="8">The sequence shown here is derived from an EMBL/GenBank/DDBJ whole genome shotgun (WGS) entry which is preliminary data.</text>
</comment>
<feature type="binding site" evidence="6">
    <location>
        <position position="192"/>
    </location>
    <ligand>
        <name>biotin</name>
        <dbReference type="ChEBI" id="CHEBI:57586"/>
    </ligand>
</feature>
<evidence type="ECO:0000313" key="8">
    <source>
        <dbReference type="EMBL" id="RUO18342.1"/>
    </source>
</evidence>
<dbReference type="PANTHER" id="PTHR12835">
    <property type="entry name" value="BIOTIN PROTEIN LIGASE"/>
    <property type="match status" value="1"/>
</dbReference>
<feature type="binding site" evidence="6">
    <location>
        <begin position="125"/>
        <end position="127"/>
    </location>
    <ligand>
        <name>biotin</name>
        <dbReference type="ChEBI" id="CHEBI:57586"/>
    </ligand>
</feature>
<dbReference type="EC" id="6.3.4.15" evidence="6"/>
<dbReference type="InterPro" id="IPR013196">
    <property type="entry name" value="HTH_11"/>
</dbReference>
<dbReference type="InterPro" id="IPR030855">
    <property type="entry name" value="Bifunct_BirA"/>
</dbReference>
<keyword evidence="6" id="KW-0678">Repressor</keyword>
<evidence type="ECO:0000256" key="5">
    <source>
        <dbReference type="ARBA" id="ARBA00047846"/>
    </source>
</evidence>
<dbReference type="Gene3D" id="2.30.30.100">
    <property type="match status" value="1"/>
</dbReference>
<dbReference type="NCBIfam" id="NF008847">
    <property type="entry name" value="PRK11886.1-2"/>
    <property type="match status" value="1"/>
</dbReference>
<feature type="binding site" evidence="6">
    <location>
        <begin position="95"/>
        <end position="97"/>
    </location>
    <ligand>
        <name>biotin</name>
        <dbReference type="ChEBI" id="CHEBI:57586"/>
    </ligand>
</feature>